<feature type="transmembrane region" description="Helical" evidence="9">
    <location>
        <begin position="314"/>
        <end position="333"/>
    </location>
</feature>
<reference evidence="11 12" key="1">
    <citation type="journal article" date="2023" name="Int. J. Syst. Evol. Microbiol.">
        <title>Lactiplantibacillus brownii sp. nov., a novel psychrotolerant species isolated from sauerkraut.</title>
        <authorList>
            <person name="Heng Y.C."/>
            <person name="Silvaraju S."/>
            <person name="Lee J.K.Y."/>
            <person name="Kittelmann S."/>
        </authorList>
    </citation>
    <scope>NUCLEOTIDE SEQUENCE [LARGE SCALE GENOMIC DNA]</scope>
    <source>
        <strain evidence="11 12">WILCCON 0030</strain>
    </source>
</reference>
<evidence type="ECO:0000256" key="2">
    <source>
        <dbReference type="ARBA" id="ARBA00022448"/>
    </source>
</evidence>
<keyword evidence="3 8" id="KW-1003">Cell membrane</keyword>
<dbReference type="PIRSF" id="PIRSF006351">
    <property type="entry name" value="PTS_EIIC-Cellobiose"/>
    <property type="match status" value="1"/>
</dbReference>
<keyword evidence="6 9" id="KW-1133">Transmembrane helix</keyword>
<evidence type="ECO:0000256" key="6">
    <source>
        <dbReference type="ARBA" id="ARBA00022989"/>
    </source>
</evidence>
<dbReference type="PANTHER" id="PTHR33989">
    <property type="match status" value="1"/>
</dbReference>
<dbReference type="InterPro" id="IPR003352">
    <property type="entry name" value="PTS_EIIC"/>
</dbReference>
<evidence type="ECO:0000259" key="10">
    <source>
        <dbReference type="PROSITE" id="PS51105"/>
    </source>
</evidence>
<feature type="transmembrane region" description="Helical" evidence="9">
    <location>
        <begin position="339"/>
        <end position="356"/>
    </location>
</feature>
<keyword evidence="4 8" id="KW-0762">Sugar transport</keyword>
<dbReference type="InterPro" id="IPR051088">
    <property type="entry name" value="PTS_Sugar-EIIC/EIIB"/>
</dbReference>
<evidence type="ECO:0000256" key="4">
    <source>
        <dbReference type="ARBA" id="ARBA00022597"/>
    </source>
</evidence>
<evidence type="ECO:0000313" key="12">
    <source>
        <dbReference type="Proteomes" id="UP001227831"/>
    </source>
</evidence>
<accession>A0ABU1A5F1</accession>
<feature type="transmembrane region" description="Helical" evidence="9">
    <location>
        <begin position="67"/>
        <end position="88"/>
    </location>
</feature>
<evidence type="ECO:0000313" key="11">
    <source>
        <dbReference type="EMBL" id="MDQ7936173.1"/>
    </source>
</evidence>
<dbReference type="EMBL" id="JAVCWF010000001">
    <property type="protein sequence ID" value="MDQ7936173.1"/>
    <property type="molecule type" value="Genomic_DNA"/>
</dbReference>
<keyword evidence="5 9" id="KW-0812">Transmembrane</keyword>
<evidence type="ECO:0000256" key="8">
    <source>
        <dbReference type="PIRNR" id="PIRNR006351"/>
    </source>
</evidence>
<feature type="transmembrane region" description="Helical" evidence="9">
    <location>
        <begin position="100"/>
        <end position="123"/>
    </location>
</feature>
<evidence type="ECO:0000256" key="3">
    <source>
        <dbReference type="ARBA" id="ARBA00022475"/>
    </source>
</evidence>
<evidence type="ECO:0000256" key="1">
    <source>
        <dbReference type="ARBA" id="ARBA00004651"/>
    </source>
</evidence>
<dbReference type="InterPro" id="IPR004501">
    <property type="entry name" value="PTS_EIIC_3"/>
</dbReference>
<organism evidence="11 12">
    <name type="scientific">Lactiplantibacillus brownii</name>
    <dbReference type="NCBI Taxonomy" id="3069269"/>
    <lineage>
        <taxon>Bacteria</taxon>
        <taxon>Bacillati</taxon>
        <taxon>Bacillota</taxon>
        <taxon>Bacilli</taxon>
        <taxon>Lactobacillales</taxon>
        <taxon>Lactobacillaceae</taxon>
        <taxon>Lactiplantibacillus</taxon>
    </lineage>
</organism>
<comment type="subcellular location">
    <subcellularLocation>
        <location evidence="1">Cell membrane</location>
        <topology evidence="1">Multi-pass membrane protein</topology>
    </subcellularLocation>
</comment>
<keyword evidence="2 8" id="KW-0813">Transport</keyword>
<feature type="transmembrane region" description="Helical" evidence="9">
    <location>
        <begin position="278"/>
        <end position="302"/>
    </location>
</feature>
<dbReference type="Proteomes" id="UP001227831">
    <property type="component" value="Unassembled WGS sequence"/>
</dbReference>
<gene>
    <name evidence="11" type="ORF">RA086_00725</name>
</gene>
<keyword evidence="12" id="KW-1185">Reference proteome</keyword>
<dbReference type="PROSITE" id="PS51105">
    <property type="entry name" value="PTS_EIIC_TYPE_3"/>
    <property type="match status" value="1"/>
</dbReference>
<keyword evidence="7 8" id="KW-0472">Membrane</keyword>
<feature type="domain" description="PTS EIIC type-3" evidence="10">
    <location>
        <begin position="7"/>
        <end position="408"/>
    </location>
</feature>
<name>A0ABU1A5F1_9LACO</name>
<dbReference type="NCBIfam" id="TIGR00410">
    <property type="entry name" value="lacE"/>
    <property type="match status" value="1"/>
</dbReference>
<evidence type="ECO:0000256" key="5">
    <source>
        <dbReference type="ARBA" id="ARBA00022692"/>
    </source>
</evidence>
<evidence type="ECO:0000256" key="9">
    <source>
        <dbReference type="SAM" id="Phobius"/>
    </source>
</evidence>
<feature type="transmembrane region" description="Helical" evidence="9">
    <location>
        <begin position="387"/>
        <end position="408"/>
    </location>
</feature>
<feature type="transmembrane region" description="Helical" evidence="9">
    <location>
        <begin position="363"/>
        <end position="381"/>
    </location>
</feature>
<comment type="caution">
    <text evidence="11">The sequence shown here is derived from an EMBL/GenBank/DDBJ whole genome shotgun (WGS) entry which is preliminary data.</text>
</comment>
<dbReference type="Pfam" id="PF02378">
    <property type="entry name" value="PTS_EIIC"/>
    <property type="match status" value="1"/>
</dbReference>
<feature type="transmembrane region" description="Helical" evidence="9">
    <location>
        <begin position="179"/>
        <end position="204"/>
    </location>
</feature>
<sequence length="425" mass="46384">MKKMQSFFERISPTLNKIGNNRYLLTIMESMMATLGPIILGSLAVLLLVFPIKAVPAAITAWGFTPILTSVNTFTVGALALYIVFLMARNLVGNFLPDDNGSAAGIIALMSFLFVTPMGNIVAKKVTTTALPSTWLGSQGVFSAMIIGLVVGRLYVYIRQHNWTIKMPEGVPPMVSNAFAALIPTVVIGFLFILIARLFAFTPYGNMHQFIYSVIQIPLRGLGGSIWAMILVSLLMQLLWFFGIHGTNVLLPLVTPIWLSMDMENLSAVSHGQAPQNIIGLAFFNVVTWSGLALGLVLLMLFAKSKQYKDLGRLSVVPALFGITEPVIFGTPLVLNFDFAVPFIFNNTIALIIAYLGTKMGLVATFIGAQTVFGLPLGFFAGVEGKISIIVMQLVIQLIVSPLLWYPWFKRADMKAYKAETSSEG</sequence>
<proteinExistence type="predicted"/>
<comment type="function">
    <text evidence="8">The phosphoenolpyruvate-dependent sugar phosphotransferase system (PTS), a major carbohydrate active -transport system, catalyzes the phosphorylation of incoming sugar substrates concomitant with their translocation across the cell membrane.</text>
</comment>
<protein>
    <recommendedName>
        <fullName evidence="8">Permease IIC component</fullName>
    </recommendedName>
</protein>
<dbReference type="PANTHER" id="PTHR33989:SF4">
    <property type="entry name" value="PTS SYSTEM N,N'-DIACETYLCHITOBIOSE-SPECIFIC EIIC COMPONENT"/>
    <property type="match status" value="1"/>
</dbReference>
<dbReference type="RefSeq" id="WP_308702017.1">
    <property type="nucleotide sequence ID" value="NZ_AP027463.1"/>
</dbReference>
<evidence type="ECO:0000256" key="7">
    <source>
        <dbReference type="ARBA" id="ARBA00023136"/>
    </source>
</evidence>
<dbReference type="InterPro" id="IPR004796">
    <property type="entry name" value="PTS_IIC_cello"/>
</dbReference>
<feature type="transmembrane region" description="Helical" evidence="9">
    <location>
        <begin position="135"/>
        <end position="158"/>
    </location>
</feature>